<evidence type="ECO:0000313" key="4">
    <source>
        <dbReference type="EMBL" id="HCS93816.1"/>
    </source>
</evidence>
<comment type="function">
    <text evidence="2">The lipid II isoglutaminyl synthase complex catalyzes the formation of alpha-D-isoglutamine in the cell wall lipid II stem peptide. The GatD subunit catalyzes the hydrolysis of glutamine to glutamate and ammonia. The resulting ammonia molecule is channeled to the active site of MurT.</text>
</comment>
<dbReference type="GO" id="GO:0009236">
    <property type="term" value="P:cobalamin biosynthetic process"/>
    <property type="evidence" value="ECO:0007669"/>
    <property type="project" value="InterPro"/>
</dbReference>
<dbReference type="PROSITE" id="PS51274">
    <property type="entry name" value="GATASE_COBBQ"/>
    <property type="match status" value="1"/>
</dbReference>
<dbReference type="SUPFAM" id="SSF52317">
    <property type="entry name" value="Class I glutamine amidotransferase-like"/>
    <property type="match status" value="1"/>
</dbReference>
<feature type="active site" evidence="2">
    <location>
        <position position="193"/>
    </location>
</feature>
<keyword evidence="2" id="KW-0961">Cell wall biogenesis/degradation</keyword>
<dbReference type="AlphaFoldDB" id="A0A3D4S5A7"/>
<dbReference type="InterPro" id="IPR029062">
    <property type="entry name" value="Class_I_gatase-like"/>
</dbReference>
<organism evidence="4 5">
    <name type="scientific">Bavariicoccus seileri</name>
    <dbReference type="NCBI Taxonomy" id="549685"/>
    <lineage>
        <taxon>Bacteria</taxon>
        <taxon>Bacillati</taxon>
        <taxon>Bacillota</taxon>
        <taxon>Bacilli</taxon>
        <taxon>Lactobacillales</taxon>
        <taxon>Enterococcaceae</taxon>
        <taxon>Bavariicoccus</taxon>
    </lineage>
</organism>
<keyword evidence="2" id="KW-0436">Ligase</keyword>
<keyword evidence="2" id="KW-0378">Hydrolase</keyword>
<protein>
    <recommendedName>
        <fullName evidence="2">Lipid II isoglutaminyl synthase (glutamine-hydrolyzing) subunit GatD</fullName>
        <ecNumber evidence="2">6.3.5.13</ecNumber>
    </recommendedName>
    <alternativeName>
        <fullName evidence="2">Lipid II isoglutaminyl synthase glutaminase subunit</fullName>
        <ecNumber evidence="2">3.5.1.2</ecNumber>
    </alternativeName>
</protein>
<keyword evidence="2" id="KW-0133">Cell shape</keyword>
<sequence>MTPIRIGHLYGNLLNTYGDNGNLLMLQYGLKKRGLDFTVEVNSLEESFKANQYDLIFFGGGQDFEQKVVSDHIQTKKDELEKYIESNGVLLAICGGYQLLGEYYLSAKGDRIEGTHLLNLYTLNQVNSRFVGDVEIFSDEFNETYYGYENHNGRTFIKDPVKPLGRVIKGYGNNNEDKTEGARYKNVFCSYFHGPLLVRNPHLVDRIIDKVLEQRNQSTEQGTKLKQIIDPTSV</sequence>
<comment type="similarity">
    <text evidence="2">Belongs to the CobB/CobQ family. GatD subfamily.</text>
</comment>
<dbReference type="STRING" id="1121105.GCA_000421665_01174"/>
<name>A0A3D4S5A7_9ENTE</name>
<comment type="subunit">
    <text evidence="2">Forms a heterodimer with MurT.</text>
</comment>
<dbReference type="Proteomes" id="UP000262195">
    <property type="component" value="Unassembled WGS sequence"/>
</dbReference>
<dbReference type="InterPro" id="IPR033949">
    <property type="entry name" value="CobQ_GATase1"/>
</dbReference>
<comment type="caution">
    <text evidence="4">The sequence shown here is derived from an EMBL/GenBank/DDBJ whole genome shotgun (WGS) entry which is preliminary data.</text>
</comment>
<gene>
    <name evidence="2" type="primary">gatD</name>
    <name evidence="4" type="ORF">DIW15_03785</name>
</gene>
<dbReference type="EMBL" id="DQHO01000024">
    <property type="protein sequence ID" value="HCS93816.1"/>
    <property type="molecule type" value="Genomic_DNA"/>
</dbReference>
<proteinExistence type="inferred from homology"/>
<dbReference type="Pfam" id="PF07685">
    <property type="entry name" value="GATase_3"/>
    <property type="match status" value="1"/>
</dbReference>
<keyword evidence="2" id="KW-0573">Peptidoglycan synthesis</keyword>
<dbReference type="GO" id="GO:0008360">
    <property type="term" value="P:regulation of cell shape"/>
    <property type="evidence" value="ECO:0007669"/>
    <property type="project" value="UniProtKB-KW"/>
</dbReference>
<comment type="pathway">
    <text evidence="2">Cell wall biogenesis; peptidoglycan biosynthesis.</text>
</comment>
<evidence type="ECO:0000259" key="3">
    <source>
        <dbReference type="Pfam" id="PF07685"/>
    </source>
</evidence>
<dbReference type="HAMAP" id="MF_02213">
    <property type="entry name" value="Lipid_II_synth_GatD"/>
    <property type="match status" value="1"/>
</dbReference>
<evidence type="ECO:0000256" key="1">
    <source>
        <dbReference type="ARBA" id="ARBA00022962"/>
    </source>
</evidence>
<evidence type="ECO:0000256" key="2">
    <source>
        <dbReference type="HAMAP-Rule" id="MF_02213"/>
    </source>
</evidence>
<accession>A0A3D4S5A7</accession>
<dbReference type="InterPro" id="IPR043702">
    <property type="entry name" value="Lipid_II_synth_GatD"/>
</dbReference>
<dbReference type="Gene3D" id="3.40.50.880">
    <property type="match status" value="1"/>
</dbReference>
<comment type="catalytic activity">
    <reaction evidence="2">
        <text>beta-D-GlcNAc-(1-&gt;4)-Mur2Ac(oyl-L-Ala-gamma-D-Glu-L-Lys-D-Ala-D-Ala)-di-trans,octa-cis-undecaprenyl diphosphate + L-glutamine + ATP + H2O = beta-D-GlcNAc-(1-&gt;4)-Mur2Ac(oyl-L-Ala-D-isoglutaminyl-L-Lys-D-Ala-D-Ala)-di-trans,octa-cis-undecaprenyl diphosphate + L-glutamate + ADP + phosphate + H(+)</text>
        <dbReference type="Rhea" id="RHEA:57928"/>
        <dbReference type="ChEBI" id="CHEBI:15377"/>
        <dbReference type="ChEBI" id="CHEBI:15378"/>
        <dbReference type="ChEBI" id="CHEBI:29985"/>
        <dbReference type="ChEBI" id="CHEBI:30616"/>
        <dbReference type="ChEBI" id="CHEBI:43474"/>
        <dbReference type="ChEBI" id="CHEBI:58359"/>
        <dbReference type="ChEBI" id="CHEBI:60033"/>
        <dbReference type="ChEBI" id="CHEBI:62233"/>
        <dbReference type="ChEBI" id="CHEBI:456216"/>
        <dbReference type="EC" id="6.3.5.13"/>
    </reaction>
</comment>
<dbReference type="CDD" id="cd01750">
    <property type="entry name" value="GATase1_CobQ"/>
    <property type="match status" value="1"/>
</dbReference>
<feature type="domain" description="CobB/CobQ-like glutamine amidotransferase" evidence="3">
    <location>
        <begin position="5"/>
        <end position="200"/>
    </location>
</feature>
<feature type="binding site" evidence="2">
    <location>
        <position position="129"/>
    </location>
    <ligand>
        <name>substrate</name>
    </ligand>
</feature>
<keyword evidence="1 2" id="KW-0315">Glutamine amidotransferase</keyword>
<dbReference type="EC" id="3.5.1.2" evidence="2"/>
<dbReference type="UniPathway" id="UPA00219"/>
<reference evidence="4 5" key="1">
    <citation type="journal article" date="2018" name="Nat. Biotechnol.">
        <title>A standardized bacterial taxonomy based on genome phylogeny substantially revises the tree of life.</title>
        <authorList>
            <person name="Parks D.H."/>
            <person name="Chuvochina M."/>
            <person name="Waite D.W."/>
            <person name="Rinke C."/>
            <person name="Skarshewski A."/>
            <person name="Chaumeil P.A."/>
            <person name="Hugenholtz P."/>
        </authorList>
    </citation>
    <scope>NUCLEOTIDE SEQUENCE [LARGE SCALE GENOMIC DNA]</scope>
    <source>
        <strain evidence="4">UBA11306</strain>
    </source>
</reference>
<dbReference type="EC" id="6.3.5.13" evidence="2"/>
<dbReference type="GO" id="GO:0009252">
    <property type="term" value="P:peptidoglycan biosynthetic process"/>
    <property type="evidence" value="ECO:0007669"/>
    <property type="project" value="UniProtKB-UniRule"/>
</dbReference>
<evidence type="ECO:0000313" key="5">
    <source>
        <dbReference type="Proteomes" id="UP000262195"/>
    </source>
</evidence>
<dbReference type="PANTHER" id="PTHR21343:SF9">
    <property type="entry name" value="LIPID II ISOGLUTAMINYL SYNTHASE (GLUTAMINE-HYDROLYZING) SUBUNIT GATD"/>
    <property type="match status" value="1"/>
</dbReference>
<comment type="catalytic activity">
    <reaction evidence="2">
        <text>L-glutamine + H2O = L-glutamate + NH4(+)</text>
        <dbReference type="Rhea" id="RHEA:15889"/>
        <dbReference type="ChEBI" id="CHEBI:15377"/>
        <dbReference type="ChEBI" id="CHEBI:28938"/>
        <dbReference type="ChEBI" id="CHEBI:29985"/>
        <dbReference type="ChEBI" id="CHEBI:58359"/>
        <dbReference type="EC" id="3.5.1.2"/>
    </reaction>
</comment>
<dbReference type="GO" id="GO:0004359">
    <property type="term" value="F:glutaminase activity"/>
    <property type="evidence" value="ECO:0007669"/>
    <property type="project" value="UniProtKB-UniRule"/>
</dbReference>
<dbReference type="GO" id="GO:0071555">
    <property type="term" value="P:cell wall organization"/>
    <property type="evidence" value="ECO:0007669"/>
    <property type="project" value="UniProtKB-KW"/>
</dbReference>
<dbReference type="RefSeq" id="WP_022796436.1">
    <property type="nucleotide sequence ID" value="NZ_JBQDSL010000010.1"/>
</dbReference>
<dbReference type="InterPro" id="IPR011698">
    <property type="entry name" value="GATase_3"/>
</dbReference>
<dbReference type="PANTHER" id="PTHR21343">
    <property type="entry name" value="DETHIOBIOTIN SYNTHETASE"/>
    <property type="match status" value="1"/>
</dbReference>
<feature type="active site" description="Nucleophile" evidence="2">
    <location>
        <position position="94"/>
    </location>
</feature>
<dbReference type="GO" id="GO:0140282">
    <property type="term" value="F:carbon-nitrogen ligase activity on lipid II"/>
    <property type="evidence" value="ECO:0007669"/>
    <property type="project" value="UniProtKB-UniRule"/>
</dbReference>